<accession>A0A737Y422</accession>
<reference evidence="1" key="2">
    <citation type="submission" date="2018-07" db="EMBL/GenBank/DDBJ databases">
        <authorList>
            <consortium name="NCBI Pathogen Detection Project"/>
        </authorList>
    </citation>
    <scope>NUCLEOTIDE SEQUENCE</scope>
    <source>
        <strain evidence="1">165-86</strain>
    </source>
</reference>
<feature type="non-terminal residue" evidence="1">
    <location>
        <position position="41"/>
    </location>
</feature>
<reference evidence="1" key="1">
    <citation type="journal article" date="2018" name="Genome Biol.">
        <title>SKESA: strategic k-mer extension for scrupulous assemblies.</title>
        <authorList>
            <person name="Souvorov A."/>
            <person name="Agarwala R."/>
            <person name="Lipman D.J."/>
        </authorList>
    </citation>
    <scope>NUCLEOTIDE SEQUENCE</scope>
    <source>
        <strain evidence="1">165-86</strain>
    </source>
</reference>
<dbReference type="EMBL" id="DAATHJ010000138">
    <property type="protein sequence ID" value="HAE8613178.1"/>
    <property type="molecule type" value="Genomic_DNA"/>
</dbReference>
<comment type="caution">
    <text evidence="1">The sequence shown here is derived from an EMBL/GenBank/DDBJ whole genome shotgun (WGS) entry which is preliminary data.</text>
</comment>
<dbReference type="AlphaFoldDB" id="A0A737Y422"/>
<name>A0A737Y422_SALER</name>
<sequence length="41" mass="4819">MGGDFQYDSAENVFMKKEPTLQQAYDTIRFFRRGGSLRMLL</sequence>
<evidence type="ECO:0000313" key="1">
    <source>
        <dbReference type="EMBL" id="HAE8613178.1"/>
    </source>
</evidence>
<organism evidence="1">
    <name type="scientific">Salmonella enterica subsp. salamae serovar 30:1,z28:z6</name>
    <dbReference type="NCBI Taxonomy" id="1967615"/>
    <lineage>
        <taxon>Bacteria</taxon>
        <taxon>Pseudomonadati</taxon>
        <taxon>Pseudomonadota</taxon>
        <taxon>Gammaproteobacteria</taxon>
        <taxon>Enterobacterales</taxon>
        <taxon>Enterobacteriaceae</taxon>
        <taxon>Salmonella</taxon>
    </lineage>
</organism>
<protein>
    <submittedName>
        <fullName evidence="1">CesD/SycD/LcrH family type III secretion system chaperone</fullName>
    </submittedName>
</protein>
<gene>
    <name evidence="1" type="ORF">G4W81_004955</name>
</gene>
<proteinExistence type="predicted"/>